<organism evidence="3">
    <name type="scientific">Cryptomonas curvata</name>
    <dbReference type="NCBI Taxonomy" id="233186"/>
    <lineage>
        <taxon>Eukaryota</taxon>
        <taxon>Cryptophyceae</taxon>
        <taxon>Cryptomonadales</taxon>
        <taxon>Cryptomonadaceae</taxon>
        <taxon>Cryptomonas</taxon>
    </lineage>
</organism>
<proteinExistence type="predicted"/>
<dbReference type="AlphaFoldDB" id="A0A7S0MQA3"/>
<protein>
    <submittedName>
        <fullName evidence="3">Uncharacterized protein</fullName>
    </submittedName>
</protein>
<evidence type="ECO:0000256" key="2">
    <source>
        <dbReference type="SAM" id="MobiDB-lite"/>
    </source>
</evidence>
<feature type="coiled-coil region" evidence="1">
    <location>
        <begin position="248"/>
        <end position="275"/>
    </location>
</feature>
<accession>A0A7S0MQA3</accession>
<keyword evidence="1" id="KW-0175">Coiled coil</keyword>
<sequence>METHESKKSSSSKDPMSGCPINFKKIDESELLADARSPRFLLACKRLRIDPLELRSRSFDSFKDKNISIQKQQVRYAMHERSRFQKLRSINECRFSLTSNGANRTSPIDTVSIRLARTLSNSWIGSELSKTGPIVQKGKSEVYMTALKPLKEIAAQAANFSRQGLESSEEKITHKQDCRKDYLKKQAVEFARRKERTEKLRALQSEQEQAIKTREEERSIRRDAYFGSWKAELGQKKTLLNHRSMSVQSRLARLAQEKEEEAQKLQESLSRRQTAITLQQELFRPSTCPKRDGAAAYNSLSVSMAGTADETAKWRRERTAQRAAEHSKQLVSEFKKQQQEFERKLNERKQAKDIAKVRKAKEVMLREKIVSIRKRAKEIMQERTEGTLEHLQRADQKLADLKIRTKRTLDVKNEMERLRYEQALEKIERQKAIQQCEAVALEKVHDQMDRDKEERDRILQNLLRERHMISTHVRLQKERIQEEILNIHQKKTWHRAQQLVVELKPNYREDTCGSSALKLNASG</sequence>
<name>A0A7S0MQA3_9CRYP</name>
<feature type="coiled-coil region" evidence="1">
    <location>
        <begin position="417"/>
        <end position="461"/>
    </location>
</feature>
<dbReference type="EMBL" id="HBEZ01042850">
    <property type="protein sequence ID" value="CAD8645901.1"/>
    <property type="molecule type" value="Transcribed_RNA"/>
</dbReference>
<evidence type="ECO:0000256" key="1">
    <source>
        <dbReference type="SAM" id="Coils"/>
    </source>
</evidence>
<feature type="region of interest" description="Disordered" evidence="2">
    <location>
        <begin position="1"/>
        <end position="21"/>
    </location>
</feature>
<gene>
    <name evidence="3" type="ORF">CCUR1050_LOCUS23586</name>
</gene>
<reference evidence="3" key="1">
    <citation type="submission" date="2021-01" db="EMBL/GenBank/DDBJ databases">
        <authorList>
            <person name="Corre E."/>
            <person name="Pelletier E."/>
            <person name="Niang G."/>
            <person name="Scheremetjew M."/>
            <person name="Finn R."/>
            <person name="Kale V."/>
            <person name="Holt S."/>
            <person name="Cochrane G."/>
            <person name="Meng A."/>
            <person name="Brown T."/>
            <person name="Cohen L."/>
        </authorList>
    </citation>
    <scope>NUCLEOTIDE SEQUENCE</scope>
    <source>
        <strain evidence="3">CCAP979/52</strain>
    </source>
</reference>
<evidence type="ECO:0000313" key="3">
    <source>
        <dbReference type="EMBL" id="CAD8645901.1"/>
    </source>
</evidence>